<sequence>MSTRTSRTSPEASTDSFGRRIQQRYNYSVKKKRELIALAQVAGVREVCRTEGVPRRTLHHWLEDAENINSFEGPDPRKSIGRSGRREILPFGRELSDFLENGRRQGQEMTSSHMISYIRQNHGRWLEIYLADKKSAESGQAALTRLCQRFVERHGFSQLGAGTNADECYGGDNKDDDEGAINDDTLAFSGTGSNSTKDTSDSPKPVVRTTSCESPCDPEDDTPLLFGLDIGTTAIKCVSVKADGGKTVAMANVQLSDVMVPTRVKEETVKNKVGVQNVDQVLWQCISR</sequence>
<comment type="caution">
    <text evidence="1">The sequence shown here is derived from an EMBL/GenBank/DDBJ whole genome shotgun (WGS) entry which is preliminary data.</text>
</comment>
<accession>A0ACC0VXV0</accession>
<dbReference type="Proteomes" id="UP001163321">
    <property type="component" value="Chromosome 5"/>
</dbReference>
<proteinExistence type="predicted"/>
<protein>
    <submittedName>
        <fullName evidence="1">Uncharacterized protein</fullName>
    </submittedName>
</protein>
<name>A0ACC0VXV0_9STRA</name>
<organism evidence="1 2">
    <name type="scientific">Peronosclerospora sorghi</name>
    <dbReference type="NCBI Taxonomy" id="230839"/>
    <lineage>
        <taxon>Eukaryota</taxon>
        <taxon>Sar</taxon>
        <taxon>Stramenopiles</taxon>
        <taxon>Oomycota</taxon>
        <taxon>Peronosporomycetes</taxon>
        <taxon>Peronosporales</taxon>
        <taxon>Peronosporaceae</taxon>
        <taxon>Peronosclerospora</taxon>
    </lineage>
</organism>
<keyword evidence="2" id="KW-1185">Reference proteome</keyword>
<evidence type="ECO:0000313" key="2">
    <source>
        <dbReference type="Proteomes" id="UP001163321"/>
    </source>
</evidence>
<evidence type="ECO:0000313" key="1">
    <source>
        <dbReference type="EMBL" id="KAI9911332.1"/>
    </source>
</evidence>
<gene>
    <name evidence="1" type="ORF">PsorP6_008924</name>
</gene>
<reference evidence="1 2" key="1">
    <citation type="journal article" date="2022" name="bioRxiv">
        <title>The genome of the oomycete Peronosclerospora sorghi, a cosmopolitan pathogen of maize and sorghum, is inflated with dispersed pseudogenes.</title>
        <authorList>
            <person name="Fletcher K."/>
            <person name="Martin F."/>
            <person name="Isakeit T."/>
            <person name="Cavanaugh K."/>
            <person name="Magill C."/>
            <person name="Michelmore R."/>
        </authorList>
    </citation>
    <scope>NUCLEOTIDE SEQUENCE [LARGE SCALE GENOMIC DNA]</scope>
    <source>
        <strain evidence="1">P6</strain>
    </source>
</reference>
<dbReference type="EMBL" id="CM047584">
    <property type="protein sequence ID" value="KAI9911332.1"/>
    <property type="molecule type" value="Genomic_DNA"/>
</dbReference>